<dbReference type="Gene3D" id="1.10.1090.10">
    <property type="entry name" value="Cytochrome b-c1 complex subunit 7"/>
    <property type="match status" value="1"/>
</dbReference>
<comment type="subunit">
    <text evidence="10">Component of the ubiquinol-cytochrome c oxidoreductase (cytochrome b-c1 complex, complex III, CIII), a multisubunit enzyme composed of 3 respiratory subunits cytochrome b, cytochrome c1 and Rieske protein, 2 core protein subunits, and additional low-molecular weight protein subunits. The complex exists as an obligatory dimer and forms supercomplexes (SCs) in the inner mitochondrial membrane with cytochrome c oxidase (complex IV, CIV).</text>
</comment>
<dbReference type="OrthoDB" id="425749at2759"/>
<proteinExistence type="inferred from homology"/>
<evidence type="ECO:0000256" key="5">
    <source>
        <dbReference type="ARBA" id="ARBA00022660"/>
    </source>
</evidence>
<evidence type="ECO:0000313" key="14">
    <source>
        <dbReference type="Proteomes" id="UP001152562"/>
    </source>
</evidence>
<evidence type="ECO:0000256" key="6">
    <source>
        <dbReference type="ARBA" id="ARBA00022792"/>
    </source>
</evidence>
<dbReference type="AlphaFoldDB" id="A0A9P0TJX5"/>
<dbReference type="Proteomes" id="UP001152562">
    <property type="component" value="Unassembled WGS sequence"/>
</dbReference>
<comment type="caution">
    <text evidence="13">The sequence shown here is derived from an EMBL/GenBank/DDBJ whole genome shotgun (WGS) entry which is preliminary data.</text>
</comment>
<keyword evidence="6 12" id="KW-0999">Mitochondrion inner membrane</keyword>
<keyword evidence="9 12" id="KW-0472">Membrane</keyword>
<evidence type="ECO:0000256" key="9">
    <source>
        <dbReference type="ARBA" id="ARBA00023136"/>
    </source>
</evidence>
<dbReference type="GO" id="GO:0005743">
    <property type="term" value="C:mitochondrial inner membrane"/>
    <property type="evidence" value="ECO:0007669"/>
    <property type="project" value="UniProtKB-SubCell"/>
</dbReference>
<dbReference type="GO" id="GO:0006122">
    <property type="term" value="P:mitochondrial electron transport, ubiquinol to cytochrome c"/>
    <property type="evidence" value="ECO:0007669"/>
    <property type="project" value="InterPro"/>
</dbReference>
<keyword evidence="4 12" id="KW-0813">Transport</keyword>
<evidence type="ECO:0000256" key="2">
    <source>
        <dbReference type="ARBA" id="ARBA00008554"/>
    </source>
</evidence>
<dbReference type="InterPro" id="IPR036544">
    <property type="entry name" value="QCR7_sf"/>
</dbReference>
<accession>A0A9P0TJX5</accession>
<evidence type="ECO:0000256" key="3">
    <source>
        <dbReference type="ARBA" id="ARBA00016323"/>
    </source>
</evidence>
<sequence>MALRTTKVLYNNSLRKWCYNLAGFNKYGLLRDDCLYETEEVTEALRRLPQNVVDERNYRIVRAVQLSVTKTILPKEEWTKFEEDKLYLTPIVEQVKNEKQERENWEKNN</sequence>
<dbReference type="PIRSF" id="PIRSF000022">
    <property type="entry name" value="Bc1_14K"/>
    <property type="match status" value="1"/>
</dbReference>
<evidence type="ECO:0000256" key="1">
    <source>
        <dbReference type="ARBA" id="ARBA00004443"/>
    </source>
</evidence>
<evidence type="ECO:0000256" key="8">
    <source>
        <dbReference type="ARBA" id="ARBA00023128"/>
    </source>
</evidence>
<dbReference type="GO" id="GO:0045275">
    <property type="term" value="C:respiratory chain complex III"/>
    <property type="evidence" value="ECO:0007669"/>
    <property type="project" value="InterPro"/>
</dbReference>
<comment type="function">
    <text evidence="12">Component of the ubiquinol-cytochrome c oxidoreductase, a multisubunit transmembrane complex that is part of the mitochondrial electron transport chain which drives oxidative phosphorylation.</text>
</comment>
<keyword evidence="8 12" id="KW-0496">Mitochondrion</keyword>
<evidence type="ECO:0000313" key="13">
    <source>
        <dbReference type="EMBL" id="CAH4031315.1"/>
    </source>
</evidence>
<comment type="subcellular location">
    <subcellularLocation>
        <location evidence="1">Mitochondrion inner membrane</location>
        <topology evidence="1">Peripheral membrane protein</topology>
        <orientation evidence="1">Matrix side</orientation>
    </subcellularLocation>
</comment>
<evidence type="ECO:0000256" key="7">
    <source>
        <dbReference type="ARBA" id="ARBA00022982"/>
    </source>
</evidence>
<reference evidence="13" key="1">
    <citation type="submission" date="2022-05" db="EMBL/GenBank/DDBJ databases">
        <authorList>
            <person name="Okamura Y."/>
        </authorList>
    </citation>
    <scope>NUCLEOTIDE SEQUENCE</scope>
</reference>
<organism evidence="13 14">
    <name type="scientific">Pieris brassicae</name>
    <name type="common">White butterfly</name>
    <name type="synonym">Large white butterfly</name>
    <dbReference type="NCBI Taxonomy" id="7116"/>
    <lineage>
        <taxon>Eukaryota</taxon>
        <taxon>Metazoa</taxon>
        <taxon>Ecdysozoa</taxon>
        <taxon>Arthropoda</taxon>
        <taxon>Hexapoda</taxon>
        <taxon>Insecta</taxon>
        <taxon>Pterygota</taxon>
        <taxon>Neoptera</taxon>
        <taxon>Endopterygota</taxon>
        <taxon>Lepidoptera</taxon>
        <taxon>Glossata</taxon>
        <taxon>Ditrysia</taxon>
        <taxon>Papilionoidea</taxon>
        <taxon>Pieridae</taxon>
        <taxon>Pierinae</taxon>
        <taxon>Pieris</taxon>
    </lineage>
</organism>
<name>A0A9P0TJX5_PIEBR</name>
<dbReference type="SUPFAM" id="SSF81524">
    <property type="entry name" value="14 kDa protein of cytochrome bc1 complex (Ubiquinol-cytochrome c reductase)"/>
    <property type="match status" value="1"/>
</dbReference>
<evidence type="ECO:0000256" key="11">
    <source>
        <dbReference type="ARBA" id="ARBA00046393"/>
    </source>
</evidence>
<gene>
    <name evidence="13" type="ORF">PIBRA_LOCUS7851</name>
</gene>
<protein>
    <recommendedName>
        <fullName evidence="3 12">Cytochrome b-c1 complex subunit 7</fullName>
    </recommendedName>
</protein>
<dbReference type="PANTHER" id="PTHR12022:SF0">
    <property type="entry name" value="CYTOCHROME B-C1 COMPLEX SUBUNIT 7"/>
    <property type="match status" value="1"/>
</dbReference>
<keyword evidence="5 12" id="KW-0679">Respiratory chain</keyword>
<dbReference type="PANTHER" id="PTHR12022">
    <property type="entry name" value="UBIQUINOL-CYTOCHROME C REDUCTASE COMPLEX 14 KD PROTEIN"/>
    <property type="match status" value="1"/>
</dbReference>
<keyword evidence="14" id="KW-1185">Reference proteome</keyword>
<keyword evidence="7 12" id="KW-0249">Electron transport</keyword>
<comment type="subunit">
    <text evidence="11">Component of the ubiquinol-cytochrome c oxidoreductase (cytochrome b-c1 complex, complex III, CIII), a multisubunit enzyme composed of 11 subunits. The complex is composed of 3 respiratory subunits cytochrome b, cytochrome c1 and Rieske protein UQCRFS1, 2 core protein subunits UQCRC1/QCR1 and UQCRC2/QCR2, and 6 low-molecular weight protein subunits UQCRH/QCR6, UQCRB/QCR7, UQCRQ/QCR8, UQCR10/QCR9, UQCR11/QCR10 and subunit 9, the cleavage product of Rieske protein UQCRFS1. The complex exists as an obligatory dimer and forms supercomplexes (SCs) in the inner mitochondrial membrane with NADH-ubiquinone oxidoreductase (complex I, CI) and cytochrome c oxidase (complex IV, CIV), resulting in different assemblies (supercomplex SCI(1)III(2)IV(1) and megacomplex MCI(2)III(2)IV(2)).</text>
</comment>
<dbReference type="InterPro" id="IPR003197">
    <property type="entry name" value="QCR7"/>
</dbReference>
<evidence type="ECO:0000256" key="4">
    <source>
        <dbReference type="ARBA" id="ARBA00022448"/>
    </source>
</evidence>
<evidence type="ECO:0000256" key="10">
    <source>
        <dbReference type="ARBA" id="ARBA00038521"/>
    </source>
</evidence>
<dbReference type="FunFam" id="1.10.1090.10:FF:000001">
    <property type="entry name" value="Cytochrome b-c1 complex subunit 7"/>
    <property type="match status" value="1"/>
</dbReference>
<evidence type="ECO:0000256" key="12">
    <source>
        <dbReference type="PIRNR" id="PIRNR000022"/>
    </source>
</evidence>
<dbReference type="Pfam" id="PF02271">
    <property type="entry name" value="UCR_14kD"/>
    <property type="match status" value="1"/>
</dbReference>
<dbReference type="EMBL" id="CALOZG010000013">
    <property type="protein sequence ID" value="CAH4031315.1"/>
    <property type="molecule type" value="Genomic_DNA"/>
</dbReference>
<comment type="similarity">
    <text evidence="2 12">Belongs to the UQCRB/QCR7 family.</text>
</comment>